<dbReference type="InterPro" id="IPR052019">
    <property type="entry name" value="F420H2_bilvrd_red/Heme_oxyg"/>
</dbReference>
<dbReference type="InterPro" id="IPR012349">
    <property type="entry name" value="Split_barrel_FMN-bd"/>
</dbReference>
<gene>
    <name evidence="3" type="ORF">JNB62_02825</name>
</gene>
<evidence type="ECO:0000313" key="4">
    <source>
        <dbReference type="Proteomes" id="UP001196843"/>
    </source>
</evidence>
<dbReference type="InterPro" id="IPR019920">
    <property type="entry name" value="F420-binding_dom_put"/>
</dbReference>
<accession>A0ABS7HII0</accession>
<evidence type="ECO:0000259" key="2">
    <source>
        <dbReference type="Pfam" id="PF01243"/>
    </source>
</evidence>
<dbReference type="PANTHER" id="PTHR35176">
    <property type="entry name" value="HEME OXYGENASE HI_0854-RELATED"/>
    <property type="match status" value="1"/>
</dbReference>
<organism evidence="3 4">
    <name type="scientific">Microbacterium jejuense</name>
    <dbReference type="NCBI Taxonomy" id="1263637"/>
    <lineage>
        <taxon>Bacteria</taxon>
        <taxon>Bacillati</taxon>
        <taxon>Actinomycetota</taxon>
        <taxon>Actinomycetes</taxon>
        <taxon>Micrococcales</taxon>
        <taxon>Microbacteriaceae</taxon>
        <taxon>Microbacterium</taxon>
    </lineage>
</organism>
<feature type="domain" description="Pyridoxamine 5'-phosphate oxidase N-terminal" evidence="2">
    <location>
        <begin position="5"/>
        <end position="118"/>
    </location>
</feature>
<dbReference type="Gene3D" id="2.30.110.10">
    <property type="entry name" value="Electron Transport, Fmn-binding Protein, Chain A"/>
    <property type="match status" value="1"/>
</dbReference>
<evidence type="ECO:0000313" key="3">
    <source>
        <dbReference type="EMBL" id="MBW9092613.1"/>
    </source>
</evidence>
<evidence type="ECO:0000256" key="1">
    <source>
        <dbReference type="ARBA" id="ARBA00023002"/>
    </source>
</evidence>
<dbReference type="RefSeq" id="WP_220299362.1">
    <property type="nucleotide sequence ID" value="NZ_JAEUAW010000002.1"/>
</dbReference>
<dbReference type="InterPro" id="IPR011576">
    <property type="entry name" value="Pyridox_Oxase_N"/>
</dbReference>
<dbReference type="SUPFAM" id="SSF50475">
    <property type="entry name" value="FMN-binding split barrel"/>
    <property type="match status" value="1"/>
</dbReference>
<name>A0ABS7HII0_9MICO</name>
<reference evidence="3 4" key="1">
    <citation type="journal article" date="2021" name="MBio">
        <title>Poor Competitiveness of Bradyrhizobium in Pigeon Pea Root Colonization in Indian Soils.</title>
        <authorList>
            <person name="Chalasani D."/>
            <person name="Basu A."/>
            <person name="Pullabhotla S.V.S.R.N."/>
            <person name="Jorrin B."/>
            <person name="Neal A.L."/>
            <person name="Poole P.S."/>
            <person name="Podile A.R."/>
            <person name="Tkacz A."/>
        </authorList>
    </citation>
    <scope>NUCLEOTIDE SEQUENCE [LARGE SCALE GENOMIC DNA]</scope>
    <source>
        <strain evidence="3 4">HU14</strain>
    </source>
</reference>
<dbReference type="Pfam" id="PF01243">
    <property type="entry name" value="PNPOx_N"/>
    <property type="match status" value="1"/>
</dbReference>
<protein>
    <submittedName>
        <fullName evidence="3">TIGR03618 family F420-dependent PPOX class oxidoreductase</fullName>
    </submittedName>
</protein>
<dbReference type="PANTHER" id="PTHR35176:SF1">
    <property type="entry name" value="F420H(2)-DEPENDENT BILIVERDIN REDUCTASE"/>
    <property type="match status" value="1"/>
</dbReference>
<dbReference type="EMBL" id="JAEUAW010000002">
    <property type="protein sequence ID" value="MBW9092613.1"/>
    <property type="molecule type" value="Genomic_DNA"/>
</dbReference>
<keyword evidence="4" id="KW-1185">Reference proteome</keyword>
<comment type="caution">
    <text evidence="3">The sequence shown here is derived from an EMBL/GenBank/DDBJ whole genome shotgun (WGS) entry which is preliminary data.</text>
</comment>
<keyword evidence="1" id="KW-0560">Oxidoreductase</keyword>
<dbReference type="NCBIfam" id="TIGR03618">
    <property type="entry name" value="Rv1155_F420"/>
    <property type="match status" value="1"/>
</dbReference>
<dbReference type="Proteomes" id="UP001196843">
    <property type="component" value="Unassembled WGS sequence"/>
</dbReference>
<sequence length="127" mass="13851">MRELTAAGVEFVRERHLGTLSTISRQGAIHAVPVGFTFHDGIVRIITSRSSQKVHNVLRNGTATVSAVEGARWIAFQGTASVHDDLADVARAVALYAERYRQPRENPQRVAIHLVPTRLMGSAGLLV</sequence>
<proteinExistence type="predicted"/>